<reference evidence="2 3" key="1">
    <citation type="submission" date="2020-04" db="EMBL/GenBank/DDBJ databases">
        <title>Perkinsus chesapeaki whole genome sequence.</title>
        <authorList>
            <person name="Bogema D.R."/>
        </authorList>
    </citation>
    <scope>NUCLEOTIDE SEQUENCE [LARGE SCALE GENOMIC DNA]</scope>
    <source>
        <strain evidence="2">ATCC PRA-425</strain>
    </source>
</reference>
<accession>A0A7J6N3Q2</accession>
<protein>
    <recommendedName>
        <fullName evidence="4">RRM domain-containing protein</fullName>
    </recommendedName>
</protein>
<dbReference type="GO" id="GO:0003676">
    <property type="term" value="F:nucleic acid binding"/>
    <property type="evidence" value="ECO:0007669"/>
    <property type="project" value="InterPro"/>
</dbReference>
<dbReference type="CDD" id="cd00590">
    <property type="entry name" value="RRM_SF"/>
    <property type="match status" value="1"/>
</dbReference>
<organism evidence="2 3">
    <name type="scientific">Perkinsus chesapeaki</name>
    <name type="common">Clam parasite</name>
    <name type="synonym">Perkinsus andrewsi</name>
    <dbReference type="NCBI Taxonomy" id="330153"/>
    <lineage>
        <taxon>Eukaryota</taxon>
        <taxon>Sar</taxon>
        <taxon>Alveolata</taxon>
        <taxon>Perkinsozoa</taxon>
        <taxon>Perkinsea</taxon>
        <taxon>Perkinsida</taxon>
        <taxon>Perkinsidae</taxon>
        <taxon>Perkinsus</taxon>
    </lineage>
</organism>
<evidence type="ECO:0000313" key="2">
    <source>
        <dbReference type="EMBL" id="KAF4678187.1"/>
    </source>
</evidence>
<name>A0A7J6N3Q2_PERCH</name>
<dbReference type="OrthoDB" id="267048at2759"/>
<dbReference type="AlphaFoldDB" id="A0A7J6N3Q2"/>
<keyword evidence="3" id="KW-1185">Reference proteome</keyword>
<evidence type="ECO:0000313" key="3">
    <source>
        <dbReference type="Proteomes" id="UP000591131"/>
    </source>
</evidence>
<dbReference type="InterPro" id="IPR012677">
    <property type="entry name" value="Nucleotide-bd_a/b_plait_sf"/>
</dbReference>
<feature type="compositionally biased region" description="Basic residues" evidence="1">
    <location>
        <begin position="83"/>
        <end position="93"/>
    </location>
</feature>
<dbReference type="Gene3D" id="3.30.70.330">
    <property type="match status" value="1"/>
</dbReference>
<proteinExistence type="predicted"/>
<comment type="caution">
    <text evidence="2">The sequence shown here is derived from an EMBL/GenBank/DDBJ whole genome shotgun (WGS) entry which is preliminary data.</text>
</comment>
<sequence>MDGTTYLKTTRIGGIDQVVRDSWGRSRCFAFVRFAHTSCALHVKRHADRQQIVAYDRFGTGWTIGATWAKNPNKAGEKENKKKSSKGQKKKDKQRASPSVAMPLKPQTLPPDEAARVTEIAQRLRDDAIRSLTARQQQAMHLSDVVSSVLGVHMNTSHQQDFITPTSRIWPQNTHAPVPIDNPPVQALGPMLIPRSLPNFFSMDDLQRSPAASWASGLQQQLLYSDTPSTSPVFTPVPLDQQSSSLAVHQLSNYAPSYSGIPSHPFGLCNTISSDNSSPPSTAS</sequence>
<dbReference type="EMBL" id="JAAPAO010000002">
    <property type="protein sequence ID" value="KAF4678187.1"/>
    <property type="molecule type" value="Genomic_DNA"/>
</dbReference>
<evidence type="ECO:0000256" key="1">
    <source>
        <dbReference type="SAM" id="MobiDB-lite"/>
    </source>
</evidence>
<evidence type="ECO:0008006" key="4">
    <source>
        <dbReference type="Google" id="ProtNLM"/>
    </source>
</evidence>
<gene>
    <name evidence="2" type="ORF">FOL47_003249</name>
</gene>
<dbReference type="SUPFAM" id="SSF54928">
    <property type="entry name" value="RNA-binding domain, RBD"/>
    <property type="match status" value="1"/>
</dbReference>
<dbReference type="Proteomes" id="UP000591131">
    <property type="component" value="Unassembled WGS sequence"/>
</dbReference>
<feature type="region of interest" description="Disordered" evidence="1">
    <location>
        <begin position="66"/>
        <end position="110"/>
    </location>
</feature>
<dbReference type="InterPro" id="IPR035979">
    <property type="entry name" value="RBD_domain_sf"/>
</dbReference>